<dbReference type="RefSeq" id="WP_204802829.1">
    <property type="nucleotide sequence ID" value="NZ_JACSNX010000003.1"/>
</dbReference>
<evidence type="ECO:0000256" key="2">
    <source>
        <dbReference type="ARBA" id="ARBA00010876"/>
    </source>
</evidence>
<evidence type="ECO:0000256" key="4">
    <source>
        <dbReference type="RuleBase" id="RU362028"/>
    </source>
</evidence>
<feature type="domain" description="Pseudouridine synthase RsuA/RluA-like" evidence="5">
    <location>
        <begin position="90"/>
        <end position="239"/>
    </location>
</feature>
<dbReference type="NCBIfam" id="TIGR00005">
    <property type="entry name" value="rluA_subfam"/>
    <property type="match status" value="1"/>
</dbReference>
<reference evidence="6 7" key="1">
    <citation type="journal article" date="2021" name="Sci. Rep.">
        <title>The distribution of antibiotic resistance genes in chicken gut microbiota commensals.</title>
        <authorList>
            <person name="Juricova H."/>
            <person name="Matiasovicova J."/>
            <person name="Kubasova T."/>
            <person name="Cejkova D."/>
            <person name="Rychlik I."/>
        </authorList>
    </citation>
    <scope>NUCLEOTIDE SEQUENCE [LARGE SCALE GENOMIC DNA]</scope>
    <source>
        <strain evidence="6 7">An411</strain>
    </source>
</reference>
<proteinExistence type="inferred from homology"/>
<comment type="similarity">
    <text evidence="2 4">Belongs to the pseudouridine synthase RluA family.</text>
</comment>
<dbReference type="Pfam" id="PF00849">
    <property type="entry name" value="PseudoU_synth_2"/>
    <property type="match status" value="1"/>
</dbReference>
<comment type="caution">
    <text evidence="6">The sequence shown here is derived from an EMBL/GenBank/DDBJ whole genome shotgun (WGS) entry which is preliminary data.</text>
</comment>
<dbReference type="InterPro" id="IPR020103">
    <property type="entry name" value="PsdUridine_synth_cat_dom_sf"/>
</dbReference>
<dbReference type="InterPro" id="IPR006145">
    <property type="entry name" value="PsdUridine_synth_RsuA/RluA"/>
</dbReference>
<comment type="function">
    <text evidence="4">Responsible for synthesis of pseudouridine from uracil.</text>
</comment>
<dbReference type="CDD" id="cd02869">
    <property type="entry name" value="PseudoU_synth_RluA_like"/>
    <property type="match status" value="1"/>
</dbReference>
<evidence type="ECO:0000259" key="5">
    <source>
        <dbReference type="Pfam" id="PF00849"/>
    </source>
</evidence>
<evidence type="ECO:0000256" key="3">
    <source>
        <dbReference type="ARBA" id="ARBA00023235"/>
    </source>
</evidence>
<evidence type="ECO:0000313" key="7">
    <source>
        <dbReference type="Proteomes" id="UP000719500"/>
    </source>
</evidence>
<dbReference type="PROSITE" id="PS01129">
    <property type="entry name" value="PSI_RLU"/>
    <property type="match status" value="1"/>
</dbReference>
<dbReference type="PANTHER" id="PTHR21600">
    <property type="entry name" value="MITOCHONDRIAL RNA PSEUDOURIDINE SYNTHASE"/>
    <property type="match status" value="1"/>
</dbReference>
<dbReference type="PANTHER" id="PTHR21600:SF44">
    <property type="entry name" value="RIBOSOMAL LARGE SUBUNIT PSEUDOURIDINE SYNTHASE D"/>
    <property type="match status" value="1"/>
</dbReference>
<dbReference type="Proteomes" id="UP000719500">
    <property type="component" value="Unassembled WGS sequence"/>
</dbReference>
<dbReference type="Gene3D" id="3.30.2350.10">
    <property type="entry name" value="Pseudouridine synthase"/>
    <property type="match status" value="1"/>
</dbReference>
<keyword evidence="3 4" id="KW-0413">Isomerase</keyword>
<name>A0ABS2FTM9_9FIRM</name>
<organism evidence="6 7">
    <name type="scientific">Oscillibacter valericigenes</name>
    <dbReference type="NCBI Taxonomy" id="351091"/>
    <lineage>
        <taxon>Bacteria</taxon>
        <taxon>Bacillati</taxon>
        <taxon>Bacillota</taxon>
        <taxon>Clostridia</taxon>
        <taxon>Eubacteriales</taxon>
        <taxon>Oscillospiraceae</taxon>
        <taxon>Oscillibacter</taxon>
    </lineage>
</organism>
<dbReference type="EC" id="5.4.99.-" evidence="4"/>
<protein>
    <recommendedName>
        <fullName evidence="4">Pseudouridine synthase</fullName>
        <ecNumber evidence="4">5.4.99.-</ecNumber>
    </recommendedName>
</protein>
<dbReference type="SUPFAM" id="SSF55120">
    <property type="entry name" value="Pseudouridine synthase"/>
    <property type="match status" value="1"/>
</dbReference>
<dbReference type="InterPro" id="IPR006225">
    <property type="entry name" value="PsdUridine_synth_RluC/D"/>
</dbReference>
<dbReference type="InterPro" id="IPR050188">
    <property type="entry name" value="RluA_PseudoU_synthase"/>
</dbReference>
<dbReference type="EMBL" id="JACSNX010000003">
    <property type="protein sequence ID" value="MBM6850635.1"/>
    <property type="molecule type" value="Genomic_DNA"/>
</dbReference>
<keyword evidence="7" id="KW-1185">Reference proteome</keyword>
<dbReference type="InterPro" id="IPR006224">
    <property type="entry name" value="PsdUridine_synth_RluA-like_CS"/>
</dbReference>
<gene>
    <name evidence="6" type="ORF">H9X91_04175</name>
</gene>
<comment type="catalytic activity">
    <reaction evidence="1 4">
        <text>a uridine in RNA = a pseudouridine in RNA</text>
        <dbReference type="Rhea" id="RHEA:48348"/>
        <dbReference type="Rhea" id="RHEA-COMP:12068"/>
        <dbReference type="Rhea" id="RHEA-COMP:12069"/>
        <dbReference type="ChEBI" id="CHEBI:65314"/>
        <dbReference type="ChEBI" id="CHEBI:65315"/>
    </reaction>
</comment>
<sequence>MPTIRAIVTPEQDGATVRHILKAVLHVSSHAISRLTRTENGIRVNGKHARTVDLLHTGDVLEVETGDHRPPRVRPTPGDWPLPVVWEDGHLLVVNKPAGMTAHASNFLPDTPTVAGALAWQRGTDFVFHPVNRLDKGTTGLMVIAKSGYIHDRLRYALHTESFYREYRAVCVGCPEPVSGTIDAPIGRDPNSVVGRCVRPDGARAVTHYEVLGTEDGLSLLRLRPETGRTHQLRVHMASIGCPLAGDWLYGREDPDLIPRPALHAYALELDHPVTGKHLSLTAPIPSDMARLVPGLLAETARAGEKTDHKIGGGSLC</sequence>
<evidence type="ECO:0000256" key="1">
    <source>
        <dbReference type="ARBA" id="ARBA00000073"/>
    </source>
</evidence>
<evidence type="ECO:0000313" key="6">
    <source>
        <dbReference type="EMBL" id="MBM6850635.1"/>
    </source>
</evidence>
<accession>A0ABS2FTM9</accession>